<keyword evidence="13" id="KW-1185">Reference proteome</keyword>
<dbReference type="InterPro" id="IPR052173">
    <property type="entry name" value="Beta-lactam_resp_regulator"/>
</dbReference>
<dbReference type="PRINTS" id="PR00725">
    <property type="entry name" value="DADACBPTASE1"/>
</dbReference>
<dbReference type="Gene3D" id="3.40.710.10">
    <property type="entry name" value="DD-peptidase/beta-lactamase superfamily"/>
    <property type="match status" value="1"/>
</dbReference>
<keyword evidence="9" id="KW-0812">Transmembrane</keyword>
<evidence type="ECO:0000259" key="10">
    <source>
        <dbReference type="Pfam" id="PF00768"/>
    </source>
</evidence>
<feature type="domain" description="Peptidase S11 D-alanyl-D-alanine carboxypeptidase A N-terminal" evidence="10">
    <location>
        <begin position="380"/>
        <end position="601"/>
    </location>
</feature>
<keyword evidence="5" id="KW-0573">Peptidoglycan synthesis</keyword>
<dbReference type="EMBL" id="CP104562">
    <property type="protein sequence ID" value="UXH80377.1"/>
    <property type="molecule type" value="Genomic_DNA"/>
</dbReference>
<feature type="transmembrane region" description="Helical" evidence="9">
    <location>
        <begin position="202"/>
        <end position="224"/>
    </location>
</feature>
<dbReference type="InterPro" id="IPR012338">
    <property type="entry name" value="Beta-lactam/transpept-like"/>
</dbReference>
<evidence type="ECO:0000256" key="4">
    <source>
        <dbReference type="ARBA" id="ARBA00022960"/>
    </source>
</evidence>
<dbReference type="Pfam" id="PF05569">
    <property type="entry name" value="Peptidase_M56"/>
    <property type="match status" value="1"/>
</dbReference>
<sequence>MGAIWLDSAVAALGWVLLHALWQVVLIAALAAVGLRALRGAAPQARYAVCAAALAACLALPLLHWLWLVQPSGQWRYDSDEALPRPLKELVDHLPLLVHAWASGVGLMSLRLGLGLVWVARLRRRATAAPAEWQARLDALRRRLHIHRPVPLRLLPTLDGPITVGAFRPLVLVPASLLTGLPAPLIDALLAHELAHVRRWDFLVNLLQSLAEALLFFHPAVWWLSARMRHEREQVADALAADALEGDRHRVATALAALSQFNASPASRPSVRRPDPDARAGRSAPPPFPALSARGGHLLQRIEQLMITTPHTTSWKLALPALLLACATLLVQAASHAPVAVDEPTQARSPQRQSGVVTAAAPVAAPAFQTVSGTQMMKLPVNARHVMVVDDSGRVMMAKDPDAIVPIASLTKLMTAMVVLDAHQDPQAMLRIDAADVDLLKHSRSRVAVGAQMTRAAALELALMSSENRAAAALARAYPGGTAAFEAAVQAKIQALGLTRTTLVDPTGLSPANTSTATEVARIAMAAAHYPDIARITSDKSSRVAINGRARELRNTNHLVGGKGWDIKLSKTGYTTEAGRCLTMRMKSGGQTLTVVLLDADGSAQRLRDASLIRKSLSRLAAA</sequence>
<keyword evidence="4" id="KW-0133">Cell shape</keyword>
<evidence type="ECO:0000256" key="6">
    <source>
        <dbReference type="ARBA" id="ARBA00023316"/>
    </source>
</evidence>
<keyword evidence="9" id="KW-1133">Transmembrane helix</keyword>
<dbReference type="PANTHER" id="PTHR34978:SF3">
    <property type="entry name" value="SLR0241 PROTEIN"/>
    <property type="match status" value="1"/>
</dbReference>
<evidence type="ECO:0000313" key="13">
    <source>
        <dbReference type="Proteomes" id="UP001064933"/>
    </source>
</evidence>
<evidence type="ECO:0000256" key="5">
    <source>
        <dbReference type="ARBA" id="ARBA00022984"/>
    </source>
</evidence>
<evidence type="ECO:0000256" key="2">
    <source>
        <dbReference type="ARBA" id="ARBA00022729"/>
    </source>
</evidence>
<comment type="similarity">
    <text evidence="1 7">Belongs to the peptidase S11 family.</text>
</comment>
<feature type="domain" description="Peptidase M56" evidence="11">
    <location>
        <begin position="18"/>
        <end position="254"/>
    </location>
</feature>
<name>A0ABY6BB05_9BURK</name>
<evidence type="ECO:0000256" key="3">
    <source>
        <dbReference type="ARBA" id="ARBA00022801"/>
    </source>
</evidence>
<dbReference type="SUPFAM" id="SSF56601">
    <property type="entry name" value="beta-lactamase/transpeptidase-like"/>
    <property type="match status" value="1"/>
</dbReference>
<evidence type="ECO:0000256" key="9">
    <source>
        <dbReference type="SAM" id="Phobius"/>
    </source>
</evidence>
<dbReference type="Pfam" id="PF00768">
    <property type="entry name" value="Peptidase_S11"/>
    <property type="match status" value="1"/>
</dbReference>
<keyword evidence="6" id="KW-0961">Cell wall biogenesis/degradation</keyword>
<dbReference type="CDD" id="cd07341">
    <property type="entry name" value="M56_BlaR1_MecR1_like"/>
    <property type="match status" value="1"/>
</dbReference>
<organism evidence="12 13">
    <name type="scientific">Roseateles amylovorans</name>
    <dbReference type="NCBI Taxonomy" id="2978473"/>
    <lineage>
        <taxon>Bacteria</taxon>
        <taxon>Pseudomonadati</taxon>
        <taxon>Pseudomonadota</taxon>
        <taxon>Betaproteobacteria</taxon>
        <taxon>Burkholderiales</taxon>
        <taxon>Sphaerotilaceae</taxon>
        <taxon>Roseateles</taxon>
    </lineage>
</organism>
<gene>
    <name evidence="12" type="ORF">N4261_11085</name>
</gene>
<protein>
    <submittedName>
        <fullName evidence="12">M56 family metallopeptidase</fullName>
    </submittedName>
</protein>
<keyword evidence="2" id="KW-0732">Signal</keyword>
<feature type="transmembrane region" description="Helical" evidence="9">
    <location>
        <begin position="12"/>
        <end position="35"/>
    </location>
</feature>
<feature type="transmembrane region" description="Helical" evidence="9">
    <location>
        <begin position="47"/>
        <end position="67"/>
    </location>
</feature>
<dbReference type="RefSeq" id="WP_261760196.1">
    <property type="nucleotide sequence ID" value="NZ_CP104562.2"/>
</dbReference>
<dbReference type="InterPro" id="IPR008756">
    <property type="entry name" value="Peptidase_M56"/>
</dbReference>
<evidence type="ECO:0000256" key="8">
    <source>
        <dbReference type="SAM" id="MobiDB-lite"/>
    </source>
</evidence>
<dbReference type="Proteomes" id="UP001064933">
    <property type="component" value="Chromosome"/>
</dbReference>
<dbReference type="PANTHER" id="PTHR34978">
    <property type="entry name" value="POSSIBLE SENSOR-TRANSDUCER PROTEIN BLAR"/>
    <property type="match status" value="1"/>
</dbReference>
<dbReference type="InterPro" id="IPR018044">
    <property type="entry name" value="Peptidase_S11"/>
</dbReference>
<feature type="region of interest" description="Disordered" evidence="8">
    <location>
        <begin position="265"/>
        <end position="290"/>
    </location>
</feature>
<evidence type="ECO:0000256" key="7">
    <source>
        <dbReference type="RuleBase" id="RU004016"/>
    </source>
</evidence>
<evidence type="ECO:0000256" key="1">
    <source>
        <dbReference type="ARBA" id="ARBA00007164"/>
    </source>
</evidence>
<reference evidence="12" key="1">
    <citation type="submission" date="2022-10" db="EMBL/GenBank/DDBJ databases">
        <title>Characterization and whole genome sequencing of a new Roseateles species, isolated from fresh water.</title>
        <authorList>
            <person name="Guliayeva D.Y."/>
            <person name="Akhremchuk A.E."/>
            <person name="Sikolenko M.A."/>
            <person name="Valentovich L.N."/>
            <person name="Sidarenka A.V."/>
        </authorList>
    </citation>
    <scope>NUCLEOTIDE SEQUENCE</scope>
    <source>
        <strain evidence="12">BIM B-1768</strain>
    </source>
</reference>
<proteinExistence type="inferred from homology"/>
<feature type="transmembrane region" description="Helical" evidence="9">
    <location>
        <begin position="96"/>
        <end position="119"/>
    </location>
</feature>
<keyword evidence="9" id="KW-0472">Membrane</keyword>
<dbReference type="InterPro" id="IPR001967">
    <property type="entry name" value="Peptidase_S11_N"/>
</dbReference>
<accession>A0ABY6BB05</accession>
<evidence type="ECO:0000313" key="12">
    <source>
        <dbReference type="EMBL" id="UXH80377.1"/>
    </source>
</evidence>
<keyword evidence="3" id="KW-0378">Hydrolase</keyword>
<evidence type="ECO:0000259" key="11">
    <source>
        <dbReference type="Pfam" id="PF05569"/>
    </source>
</evidence>